<accession>A0ABT3WVE6</accession>
<sequence length="118" mass="13842">MKGQEQIRLARALYQLQIYFAALRLPFGLRDLYRLAYGDDLWEEMPGATWIDHLHKDPTIVSARDEFYTLWTIFETLERSGLRLLLEVIDEETARLGIGMGVIKPGHFRRRPPDDPNR</sequence>
<evidence type="ECO:0000313" key="1">
    <source>
        <dbReference type="EMBL" id="MCX7568599.1"/>
    </source>
</evidence>
<organism evidence="1 2">
    <name type="scientific">Tumebacillus lacus</name>
    <dbReference type="NCBI Taxonomy" id="2995335"/>
    <lineage>
        <taxon>Bacteria</taxon>
        <taxon>Bacillati</taxon>
        <taxon>Bacillota</taxon>
        <taxon>Bacilli</taxon>
        <taxon>Bacillales</taxon>
        <taxon>Alicyclobacillaceae</taxon>
        <taxon>Tumebacillus</taxon>
    </lineage>
</organism>
<comment type="caution">
    <text evidence="1">The sequence shown here is derived from an EMBL/GenBank/DDBJ whole genome shotgun (WGS) entry which is preliminary data.</text>
</comment>
<proteinExistence type="predicted"/>
<gene>
    <name evidence="1" type="ORF">OS242_01275</name>
</gene>
<dbReference type="EMBL" id="JAPMLT010000001">
    <property type="protein sequence ID" value="MCX7568599.1"/>
    <property type="molecule type" value="Genomic_DNA"/>
</dbReference>
<dbReference type="Proteomes" id="UP001208017">
    <property type="component" value="Unassembled WGS sequence"/>
</dbReference>
<reference evidence="1 2" key="1">
    <citation type="submission" date="2022-11" db="EMBL/GenBank/DDBJ databases">
        <title>Study of microbial diversity in lake waters.</title>
        <authorList>
            <person name="Zhang J."/>
        </authorList>
    </citation>
    <scope>NUCLEOTIDE SEQUENCE [LARGE SCALE GENOMIC DNA]</scope>
    <source>
        <strain evidence="1 2">DT12</strain>
    </source>
</reference>
<dbReference type="RefSeq" id="WP_267149841.1">
    <property type="nucleotide sequence ID" value="NZ_JAPMLT010000001.1"/>
</dbReference>
<name>A0ABT3WVE6_9BACL</name>
<protein>
    <submittedName>
        <fullName evidence="1">Uncharacterized protein</fullName>
    </submittedName>
</protein>
<evidence type="ECO:0000313" key="2">
    <source>
        <dbReference type="Proteomes" id="UP001208017"/>
    </source>
</evidence>
<keyword evidence="2" id="KW-1185">Reference proteome</keyword>